<proteinExistence type="inferred from homology"/>
<dbReference type="Pfam" id="PF01565">
    <property type="entry name" value="FAD_binding_4"/>
    <property type="match status" value="1"/>
</dbReference>
<dbReference type="PROSITE" id="PS51387">
    <property type="entry name" value="FAD_PCMH"/>
    <property type="match status" value="1"/>
</dbReference>
<dbReference type="InterPro" id="IPR016169">
    <property type="entry name" value="FAD-bd_PCMH_sub2"/>
</dbReference>
<evidence type="ECO:0000259" key="7">
    <source>
        <dbReference type="PROSITE" id="PS51387"/>
    </source>
</evidence>
<dbReference type="Gene3D" id="3.40.462.20">
    <property type="match status" value="1"/>
</dbReference>
<evidence type="ECO:0000256" key="2">
    <source>
        <dbReference type="ARBA" id="ARBA00005466"/>
    </source>
</evidence>
<keyword evidence="3" id="KW-0285">Flavoprotein</keyword>
<accession>A0ABW3XH38</accession>
<dbReference type="InterPro" id="IPR016167">
    <property type="entry name" value="FAD-bd_PCMH_sub1"/>
</dbReference>
<dbReference type="PANTHER" id="PTHR42973">
    <property type="entry name" value="BINDING OXIDOREDUCTASE, PUTATIVE (AFU_ORTHOLOGUE AFUA_1G17690)-RELATED"/>
    <property type="match status" value="1"/>
</dbReference>
<dbReference type="Proteomes" id="UP001597058">
    <property type="component" value="Unassembled WGS sequence"/>
</dbReference>
<evidence type="ECO:0000256" key="3">
    <source>
        <dbReference type="ARBA" id="ARBA00022630"/>
    </source>
</evidence>
<comment type="caution">
    <text evidence="8">The sequence shown here is derived from an EMBL/GenBank/DDBJ whole genome shotgun (WGS) entry which is preliminary data.</text>
</comment>
<dbReference type="Gene3D" id="3.30.465.10">
    <property type="match status" value="1"/>
</dbReference>
<comment type="similarity">
    <text evidence="2">Belongs to the oxygen-dependent FAD-linked oxidoreductase family.</text>
</comment>
<feature type="domain" description="FAD-binding PCMH-type" evidence="7">
    <location>
        <begin position="120"/>
        <end position="295"/>
    </location>
</feature>
<evidence type="ECO:0000313" key="8">
    <source>
        <dbReference type="EMBL" id="MFD1308647.1"/>
    </source>
</evidence>
<reference evidence="9" key="1">
    <citation type="journal article" date="2019" name="Int. J. Syst. Evol. Microbiol.">
        <title>The Global Catalogue of Microorganisms (GCM) 10K type strain sequencing project: providing services to taxonomists for standard genome sequencing and annotation.</title>
        <authorList>
            <consortium name="The Broad Institute Genomics Platform"/>
            <consortium name="The Broad Institute Genome Sequencing Center for Infectious Disease"/>
            <person name="Wu L."/>
            <person name="Ma J."/>
        </authorList>
    </citation>
    <scope>NUCLEOTIDE SEQUENCE [LARGE SCALE GENOMIC DNA]</scope>
    <source>
        <strain evidence="9">CGMCC 4.7020</strain>
    </source>
</reference>
<dbReference type="PROSITE" id="PS51318">
    <property type="entry name" value="TAT"/>
    <property type="match status" value="1"/>
</dbReference>
<evidence type="ECO:0000256" key="1">
    <source>
        <dbReference type="ARBA" id="ARBA00001974"/>
    </source>
</evidence>
<dbReference type="EMBL" id="JBHTMM010000029">
    <property type="protein sequence ID" value="MFD1308647.1"/>
    <property type="molecule type" value="Genomic_DNA"/>
</dbReference>
<dbReference type="Pfam" id="PF08031">
    <property type="entry name" value="BBE"/>
    <property type="match status" value="1"/>
</dbReference>
<keyword evidence="9" id="KW-1185">Reference proteome</keyword>
<evidence type="ECO:0000313" key="9">
    <source>
        <dbReference type="Proteomes" id="UP001597058"/>
    </source>
</evidence>
<feature type="region of interest" description="Disordered" evidence="6">
    <location>
        <begin position="82"/>
        <end position="103"/>
    </location>
</feature>
<keyword evidence="4" id="KW-0274">FAD</keyword>
<dbReference type="PANTHER" id="PTHR42973:SF39">
    <property type="entry name" value="FAD-BINDING PCMH-TYPE DOMAIN-CONTAINING PROTEIN"/>
    <property type="match status" value="1"/>
</dbReference>
<evidence type="ECO:0000256" key="5">
    <source>
        <dbReference type="ARBA" id="ARBA00023002"/>
    </source>
</evidence>
<dbReference type="InterPro" id="IPR016166">
    <property type="entry name" value="FAD-bd_PCMH"/>
</dbReference>
<dbReference type="InterPro" id="IPR050416">
    <property type="entry name" value="FAD-linked_Oxidoreductase"/>
</dbReference>
<gene>
    <name evidence="8" type="ORF">ACFQ5X_22675</name>
</gene>
<comment type="cofactor">
    <cofactor evidence="1">
        <name>FAD</name>
        <dbReference type="ChEBI" id="CHEBI:57692"/>
    </cofactor>
</comment>
<protein>
    <submittedName>
        <fullName evidence="8">FAD-binding oxidoreductase</fullName>
    </submittedName>
</protein>
<keyword evidence="5" id="KW-0560">Oxidoreductase</keyword>
<dbReference type="Gene3D" id="3.30.43.10">
    <property type="entry name" value="Uridine Diphospho-n-acetylenolpyruvylglucosamine Reductase, domain 2"/>
    <property type="match status" value="1"/>
</dbReference>
<organism evidence="8 9">
    <name type="scientific">Streptomyces kaempferi</name>
    <dbReference type="NCBI Taxonomy" id="333725"/>
    <lineage>
        <taxon>Bacteria</taxon>
        <taxon>Bacillati</taxon>
        <taxon>Actinomycetota</taxon>
        <taxon>Actinomycetes</taxon>
        <taxon>Kitasatosporales</taxon>
        <taxon>Streptomycetaceae</taxon>
        <taxon>Streptomyces</taxon>
    </lineage>
</organism>
<evidence type="ECO:0000256" key="6">
    <source>
        <dbReference type="SAM" id="MobiDB-lite"/>
    </source>
</evidence>
<sequence>MVAPLPCGGRPQRTARRLAGKGSLSRVPAQPDREDLTLSDFSRRYLLRASAAAGAGAVVVPGLMAAGAPDIAAASTSGLLAASDPTKGSSGCPPAKLTGHVVRPGDASYTDDRIDYDQLFSHYPLVIVFAQKTQDVVNALTWARQHNVALRVRSGRHALEGWSNIDNGIVIDVSQLKSVHIDTDARIAKVGAGLTQLEAVTTLAKQDLAVTTGSEGSVGLVGATVGGGLGPLNRWLGMACDSLIGTEVVVPSGRDCAKVIHADLKDHSDLLWALRGAGNGNFGIVTQLTYKVRPLKRIAYVQATWDGLTDLHGIFDAWQRTVPFADNRLGSEVEIHKSQILLFAWLAEGTAAEARKMLAPILSIGAPDVKVQVGNWGPIFAGAQVPRSQEPANAKFFSQFAKKLFPKKAIDVIGYYMRNAPTEDSNYFVDAFGGAIKKEPRGGTAFVHRDAIFYGEIGAAWGTPSTTPGVCDPLTSTCQAWTAEFSQAMRSFVDGAYVNVPNVGMQEWETAYWGRRHFERLREIKAKYDPYNVFQYEQSIPPASR</sequence>
<evidence type="ECO:0000256" key="4">
    <source>
        <dbReference type="ARBA" id="ARBA00022827"/>
    </source>
</evidence>
<dbReference type="InterPro" id="IPR036318">
    <property type="entry name" value="FAD-bd_PCMH-like_sf"/>
</dbReference>
<dbReference type="SUPFAM" id="SSF56176">
    <property type="entry name" value="FAD-binding/transporter-associated domain-like"/>
    <property type="match status" value="1"/>
</dbReference>
<dbReference type="InterPro" id="IPR006311">
    <property type="entry name" value="TAT_signal"/>
</dbReference>
<dbReference type="RefSeq" id="WP_381240181.1">
    <property type="nucleotide sequence ID" value="NZ_JBHSKH010000080.1"/>
</dbReference>
<name>A0ABW3XH38_9ACTN</name>
<dbReference type="InterPro" id="IPR012951">
    <property type="entry name" value="BBE"/>
</dbReference>
<feature type="region of interest" description="Disordered" evidence="6">
    <location>
        <begin position="1"/>
        <end position="32"/>
    </location>
</feature>
<dbReference type="InterPro" id="IPR006094">
    <property type="entry name" value="Oxid_FAD_bind_N"/>
</dbReference>